<gene>
    <name evidence="2" type="ORF">GCM10023205_28230</name>
</gene>
<dbReference type="Pfam" id="PF00571">
    <property type="entry name" value="CBS"/>
    <property type="match status" value="1"/>
</dbReference>
<dbReference type="Proteomes" id="UP001500466">
    <property type="component" value="Unassembled WGS sequence"/>
</dbReference>
<sequence length="73" mass="7900">MVSDQTHPGPSRDALAFASGLRVGTDMTVEVALAVMSGARTERLLLCDEDDRCTGLVTRTQLAAVRARARIWL</sequence>
<evidence type="ECO:0000313" key="3">
    <source>
        <dbReference type="Proteomes" id="UP001500466"/>
    </source>
</evidence>
<dbReference type="InterPro" id="IPR046342">
    <property type="entry name" value="CBS_dom_sf"/>
</dbReference>
<reference evidence="3" key="1">
    <citation type="journal article" date="2019" name="Int. J. Syst. Evol. Microbiol.">
        <title>The Global Catalogue of Microorganisms (GCM) 10K type strain sequencing project: providing services to taxonomists for standard genome sequencing and annotation.</title>
        <authorList>
            <consortium name="The Broad Institute Genomics Platform"/>
            <consortium name="The Broad Institute Genome Sequencing Center for Infectious Disease"/>
            <person name="Wu L."/>
            <person name="Ma J."/>
        </authorList>
    </citation>
    <scope>NUCLEOTIDE SEQUENCE [LARGE SCALE GENOMIC DNA]</scope>
    <source>
        <strain evidence="3">JCM 17986</strain>
    </source>
</reference>
<dbReference type="Gene3D" id="3.10.580.10">
    <property type="entry name" value="CBS-domain"/>
    <property type="match status" value="1"/>
</dbReference>
<evidence type="ECO:0000259" key="1">
    <source>
        <dbReference type="Pfam" id="PF00571"/>
    </source>
</evidence>
<evidence type="ECO:0000313" key="2">
    <source>
        <dbReference type="EMBL" id="GAA4962774.1"/>
    </source>
</evidence>
<name>A0ABP9H760_9ACTN</name>
<proteinExistence type="predicted"/>
<accession>A0ABP9H760</accession>
<dbReference type="EMBL" id="BAABHS010000008">
    <property type="protein sequence ID" value="GAA4962774.1"/>
    <property type="molecule type" value="Genomic_DNA"/>
</dbReference>
<dbReference type="InterPro" id="IPR000644">
    <property type="entry name" value="CBS_dom"/>
</dbReference>
<keyword evidence="3" id="KW-1185">Reference proteome</keyword>
<protein>
    <recommendedName>
        <fullName evidence="1">CBS domain-containing protein</fullName>
    </recommendedName>
</protein>
<comment type="caution">
    <text evidence="2">The sequence shown here is derived from an EMBL/GenBank/DDBJ whole genome shotgun (WGS) entry which is preliminary data.</text>
</comment>
<dbReference type="SUPFAM" id="SSF54631">
    <property type="entry name" value="CBS-domain pair"/>
    <property type="match status" value="1"/>
</dbReference>
<organism evidence="2 3">
    <name type="scientific">Yinghuangia aomiensis</name>
    <dbReference type="NCBI Taxonomy" id="676205"/>
    <lineage>
        <taxon>Bacteria</taxon>
        <taxon>Bacillati</taxon>
        <taxon>Actinomycetota</taxon>
        <taxon>Actinomycetes</taxon>
        <taxon>Kitasatosporales</taxon>
        <taxon>Streptomycetaceae</taxon>
        <taxon>Yinghuangia</taxon>
    </lineage>
</organism>
<feature type="domain" description="CBS" evidence="1">
    <location>
        <begin position="23"/>
        <end position="64"/>
    </location>
</feature>